<reference evidence="1 2" key="1">
    <citation type="submission" date="2019-08" db="EMBL/GenBank/DDBJ databases">
        <title>Whole genome of Aphis craccivora.</title>
        <authorList>
            <person name="Voronova N.V."/>
            <person name="Shulinski R.S."/>
            <person name="Bandarenka Y.V."/>
            <person name="Zhorov D.G."/>
            <person name="Warner D."/>
        </authorList>
    </citation>
    <scope>NUCLEOTIDE SEQUENCE [LARGE SCALE GENOMIC DNA]</scope>
    <source>
        <strain evidence="1">180601</strain>
        <tissue evidence="1">Whole Body</tissue>
    </source>
</reference>
<organism evidence="1 2">
    <name type="scientific">Aphis craccivora</name>
    <name type="common">Cowpea aphid</name>
    <dbReference type="NCBI Taxonomy" id="307492"/>
    <lineage>
        <taxon>Eukaryota</taxon>
        <taxon>Metazoa</taxon>
        <taxon>Ecdysozoa</taxon>
        <taxon>Arthropoda</taxon>
        <taxon>Hexapoda</taxon>
        <taxon>Insecta</taxon>
        <taxon>Pterygota</taxon>
        <taxon>Neoptera</taxon>
        <taxon>Paraneoptera</taxon>
        <taxon>Hemiptera</taxon>
        <taxon>Sternorrhyncha</taxon>
        <taxon>Aphidomorpha</taxon>
        <taxon>Aphidoidea</taxon>
        <taxon>Aphididae</taxon>
        <taxon>Aphidini</taxon>
        <taxon>Aphis</taxon>
        <taxon>Aphis</taxon>
    </lineage>
</organism>
<accession>A0A6G0W1J8</accession>
<dbReference type="GO" id="GO:0071897">
    <property type="term" value="P:DNA biosynthetic process"/>
    <property type="evidence" value="ECO:0007669"/>
    <property type="project" value="UniProtKB-ARBA"/>
</dbReference>
<dbReference type="InterPro" id="IPR043502">
    <property type="entry name" value="DNA/RNA_pol_sf"/>
</dbReference>
<dbReference type="Gene3D" id="3.30.420.10">
    <property type="entry name" value="Ribonuclease H-like superfamily/Ribonuclease H"/>
    <property type="match status" value="1"/>
</dbReference>
<dbReference type="SUPFAM" id="SSF56672">
    <property type="entry name" value="DNA/RNA polymerases"/>
    <property type="match status" value="1"/>
</dbReference>
<dbReference type="PANTHER" id="PTHR31511:SF12">
    <property type="entry name" value="RHO TERMINATION FACTOR N-TERMINAL DOMAIN-CONTAINING PROTEIN"/>
    <property type="match status" value="1"/>
</dbReference>
<dbReference type="SUPFAM" id="SSF54060">
    <property type="entry name" value="His-Me finger endonucleases"/>
    <property type="match status" value="1"/>
</dbReference>
<feature type="non-terminal residue" evidence="1">
    <location>
        <position position="1"/>
    </location>
</feature>
<dbReference type="InterPro" id="IPR044925">
    <property type="entry name" value="His-Me_finger_sf"/>
</dbReference>
<name>A0A6G0W1J8_APHCR</name>
<dbReference type="GO" id="GO:0042575">
    <property type="term" value="C:DNA polymerase complex"/>
    <property type="evidence" value="ECO:0007669"/>
    <property type="project" value="UniProtKB-ARBA"/>
</dbReference>
<sequence length="660" mass="77861">EKIKDLSQCYIEYYKQFENEDENIKKYRDLIIKERKNKNINMRKVCDHDHLAGKYRGVAHSICNLTYKNPNFIPIVFHNLSGYDAHLFIKEFANDDNDIKLIPNNEEKYISFSKIIKCIEIDEKGRKVVKNSELRFIDTFKFLPSSLDKLANNLEKHQFKELSKYFPEEHLDLVTRKLAYPYEYMDCEEKFNEKCLPPIEKFYSSLTGKNITTEEYKNSQKIWKVFNIQNLGEFTNLLWYYTTPGFAWNSMLKMTNVKLDLLTDVDQILMFESGIRGGLSQCSQRYSKANNKYMGDKFNEKEESIFLEYLDANNLYGWAMSKYLPTGDFKWIDNLNNFDVMNISDKSPKGYIVEVDLYYPKELHDLNSDFPLAPENSFDNEQLKKYGKNIVYGRTMMNVRNHVDIKLCSRKQQVDRLIVKPNFDRRTIFTEKLAAIHMKKSEIKFKQPIYIGMCVLDLSKMMIFTNNIEIKNNDFYQDIRIMLDHFDTSDYPKDNIYNLPLVNKKVLGKFKDELNGKIMTEFKGLRSKIYSTKKHVIFTVEQNKKALSIYDDKRNSAGCVGVNIPSYWGTRLWSKAISDELLGRRPRCSESPRVKGNIPSKESFYTVRQLVQLKSWMEQKAKHPQRWARVVVLAELLLAGGRRFMLKRLIMLRYVSFHPG</sequence>
<dbReference type="EMBL" id="VUJU01009505">
    <property type="protein sequence ID" value="KAF0719864.1"/>
    <property type="molecule type" value="Genomic_DNA"/>
</dbReference>
<keyword evidence="2" id="KW-1185">Reference proteome</keyword>
<evidence type="ECO:0000313" key="2">
    <source>
        <dbReference type="Proteomes" id="UP000478052"/>
    </source>
</evidence>
<evidence type="ECO:0000313" key="1">
    <source>
        <dbReference type="EMBL" id="KAF0719864.1"/>
    </source>
</evidence>
<dbReference type="GO" id="GO:0003676">
    <property type="term" value="F:nucleic acid binding"/>
    <property type="evidence" value="ECO:0007669"/>
    <property type="project" value="InterPro"/>
</dbReference>
<dbReference type="Proteomes" id="UP000478052">
    <property type="component" value="Unassembled WGS sequence"/>
</dbReference>
<protein>
    <submittedName>
        <fullName evidence="1">DNA pol B 2 domain-containing protein</fullName>
    </submittedName>
</protein>
<dbReference type="PANTHER" id="PTHR31511">
    <property type="entry name" value="PROTEIN CBG23764"/>
    <property type="match status" value="1"/>
</dbReference>
<gene>
    <name evidence="1" type="ORF">FWK35_00033157</name>
</gene>
<comment type="caution">
    <text evidence="1">The sequence shown here is derived from an EMBL/GenBank/DDBJ whole genome shotgun (WGS) entry which is preliminary data.</text>
</comment>
<dbReference type="AlphaFoldDB" id="A0A6G0W1J8"/>
<dbReference type="InterPro" id="IPR036397">
    <property type="entry name" value="RNaseH_sf"/>
</dbReference>
<dbReference type="OrthoDB" id="8191949at2759"/>
<dbReference type="InterPro" id="IPR012337">
    <property type="entry name" value="RNaseH-like_sf"/>
</dbReference>
<dbReference type="SUPFAM" id="SSF53098">
    <property type="entry name" value="Ribonuclease H-like"/>
    <property type="match status" value="1"/>
</dbReference>
<proteinExistence type="predicted"/>